<dbReference type="eggNOG" id="ENOG502S15T">
    <property type="taxonomic scope" value="Eukaryota"/>
</dbReference>
<accession>W2RNZ4</accession>
<dbReference type="EMBL" id="KB822724">
    <property type="protein sequence ID" value="ETN37393.1"/>
    <property type="molecule type" value="Genomic_DNA"/>
</dbReference>
<organism evidence="2 3">
    <name type="scientific">Cyphellophora europaea (strain CBS 101466)</name>
    <name type="common">Phialophora europaea</name>
    <dbReference type="NCBI Taxonomy" id="1220924"/>
    <lineage>
        <taxon>Eukaryota</taxon>
        <taxon>Fungi</taxon>
        <taxon>Dikarya</taxon>
        <taxon>Ascomycota</taxon>
        <taxon>Pezizomycotina</taxon>
        <taxon>Eurotiomycetes</taxon>
        <taxon>Chaetothyriomycetidae</taxon>
        <taxon>Chaetothyriales</taxon>
        <taxon>Cyphellophoraceae</taxon>
        <taxon>Cyphellophora</taxon>
    </lineage>
</organism>
<dbReference type="STRING" id="1220924.W2RNZ4"/>
<sequence>MSSSPPKPAIVLVPGGGHLARSFAPLTTYLTSHSYTATPVDLPSNLITIDPSTSAAFPTTYEADVAAVASAITTHADAGKDVVVLFHSYGGVPGNTACKDLLKASRQAQGKPGGVVHQIYFSSMALPLGMSPRKLAGGELPHILELSDDGKTVFAPGGRELFAHDISDPKEADLLVEALVPMSIQAFDGEVGYEAWREGNSTYVLTLDDRSLPVEMQKGIVEGVRKTCAEDGKGRLMETVEVAGGHDAWFGNPEGVGDVIRGIVEKAS</sequence>
<dbReference type="SUPFAM" id="SSF53474">
    <property type="entry name" value="alpha/beta-Hydrolases"/>
    <property type="match status" value="1"/>
</dbReference>
<keyword evidence="3" id="KW-1185">Reference proteome</keyword>
<evidence type="ECO:0000259" key="1">
    <source>
        <dbReference type="Pfam" id="PF12697"/>
    </source>
</evidence>
<evidence type="ECO:0000313" key="2">
    <source>
        <dbReference type="EMBL" id="ETN37393.1"/>
    </source>
</evidence>
<dbReference type="VEuPathDB" id="FungiDB:HMPREF1541_08384"/>
<dbReference type="HOGENOM" id="CLU_046066_1_3_1"/>
<dbReference type="Pfam" id="PF12697">
    <property type="entry name" value="Abhydrolase_6"/>
    <property type="match status" value="1"/>
</dbReference>
<dbReference type="Gene3D" id="3.40.50.1820">
    <property type="entry name" value="alpha/beta hydrolase"/>
    <property type="match status" value="1"/>
</dbReference>
<dbReference type="InterPro" id="IPR052897">
    <property type="entry name" value="Sec-Metab_Biosynth_Hydrolase"/>
</dbReference>
<dbReference type="OrthoDB" id="408373at2759"/>
<evidence type="ECO:0000313" key="3">
    <source>
        <dbReference type="Proteomes" id="UP000030752"/>
    </source>
</evidence>
<reference evidence="2 3" key="1">
    <citation type="submission" date="2013-03" db="EMBL/GenBank/DDBJ databases">
        <title>The Genome Sequence of Phialophora europaea CBS 101466.</title>
        <authorList>
            <consortium name="The Broad Institute Genomics Platform"/>
            <person name="Cuomo C."/>
            <person name="de Hoog S."/>
            <person name="Gorbushina A."/>
            <person name="Walker B."/>
            <person name="Young S.K."/>
            <person name="Zeng Q."/>
            <person name="Gargeya S."/>
            <person name="Fitzgerald M."/>
            <person name="Haas B."/>
            <person name="Abouelleil A."/>
            <person name="Allen A.W."/>
            <person name="Alvarado L."/>
            <person name="Arachchi H.M."/>
            <person name="Berlin A.M."/>
            <person name="Chapman S.B."/>
            <person name="Gainer-Dewar J."/>
            <person name="Goldberg J."/>
            <person name="Griggs A."/>
            <person name="Gujja S."/>
            <person name="Hansen M."/>
            <person name="Howarth C."/>
            <person name="Imamovic A."/>
            <person name="Ireland A."/>
            <person name="Larimer J."/>
            <person name="McCowan C."/>
            <person name="Murphy C."/>
            <person name="Pearson M."/>
            <person name="Poon T.W."/>
            <person name="Priest M."/>
            <person name="Roberts A."/>
            <person name="Saif S."/>
            <person name="Shea T."/>
            <person name="Sisk P."/>
            <person name="Sykes S."/>
            <person name="Wortman J."/>
            <person name="Nusbaum C."/>
            <person name="Birren B."/>
        </authorList>
    </citation>
    <scope>NUCLEOTIDE SEQUENCE [LARGE SCALE GENOMIC DNA]</scope>
    <source>
        <strain evidence="2 3">CBS 101466</strain>
    </source>
</reference>
<gene>
    <name evidence="2" type="ORF">HMPREF1541_08384</name>
</gene>
<dbReference type="InterPro" id="IPR029058">
    <property type="entry name" value="AB_hydrolase_fold"/>
</dbReference>
<dbReference type="Proteomes" id="UP000030752">
    <property type="component" value="Unassembled WGS sequence"/>
</dbReference>
<dbReference type="GeneID" id="19975723"/>
<name>W2RNZ4_CYPE1</name>
<dbReference type="PANTHER" id="PTHR37017:SF11">
    <property type="entry name" value="ESTERASE_LIPASE_THIOESTERASE DOMAIN-CONTAINING PROTEIN"/>
    <property type="match status" value="1"/>
</dbReference>
<dbReference type="PANTHER" id="PTHR37017">
    <property type="entry name" value="AB HYDROLASE-1 DOMAIN-CONTAINING PROTEIN-RELATED"/>
    <property type="match status" value="1"/>
</dbReference>
<dbReference type="InParanoid" id="W2RNZ4"/>
<dbReference type="InterPro" id="IPR000073">
    <property type="entry name" value="AB_hydrolase_1"/>
</dbReference>
<proteinExistence type="predicted"/>
<protein>
    <recommendedName>
        <fullName evidence="1">AB hydrolase-1 domain-containing protein</fullName>
    </recommendedName>
</protein>
<dbReference type="RefSeq" id="XP_008720925.1">
    <property type="nucleotide sequence ID" value="XM_008722703.1"/>
</dbReference>
<dbReference type="AlphaFoldDB" id="W2RNZ4"/>
<feature type="domain" description="AB hydrolase-1" evidence="1">
    <location>
        <begin position="10"/>
        <end position="256"/>
    </location>
</feature>